<accession>A0A8J6T8E6</accession>
<proteinExistence type="inferred from homology"/>
<dbReference type="SMART" id="SM00926">
    <property type="entry name" value="Molybdop_Fe4S4"/>
    <property type="match status" value="1"/>
</dbReference>
<dbReference type="Pfam" id="PF04879">
    <property type="entry name" value="Molybdop_Fe4S4"/>
    <property type="match status" value="1"/>
</dbReference>
<comment type="similarity">
    <text evidence="1">Belongs to the prokaryotic molybdopterin-containing oxidoreductase family.</text>
</comment>
<dbReference type="PROSITE" id="PS51669">
    <property type="entry name" value="4FE4S_MOW_BIS_MGD"/>
    <property type="match status" value="1"/>
</dbReference>
<dbReference type="Gene3D" id="3.40.50.740">
    <property type="match status" value="1"/>
</dbReference>
<dbReference type="AlphaFoldDB" id="A0A8J6T8E6"/>
<dbReference type="InterPro" id="IPR009010">
    <property type="entry name" value="Asp_de-COase-like_dom_sf"/>
</dbReference>
<dbReference type="InterPro" id="IPR050612">
    <property type="entry name" value="Prok_Mopterin_Oxidored"/>
</dbReference>
<dbReference type="PANTHER" id="PTHR43742">
    <property type="entry name" value="TRIMETHYLAMINE-N-OXIDE REDUCTASE"/>
    <property type="match status" value="1"/>
</dbReference>
<evidence type="ECO:0000256" key="6">
    <source>
        <dbReference type="ARBA" id="ARBA00023002"/>
    </source>
</evidence>
<evidence type="ECO:0000256" key="2">
    <source>
        <dbReference type="ARBA" id="ARBA00022485"/>
    </source>
</evidence>
<dbReference type="InterPro" id="IPR006657">
    <property type="entry name" value="MoPterin_dinucl-bd_dom"/>
</dbReference>
<keyword evidence="8" id="KW-0411">Iron-sulfur</keyword>
<evidence type="ECO:0000256" key="3">
    <source>
        <dbReference type="ARBA" id="ARBA00022505"/>
    </source>
</evidence>
<evidence type="ECO:0000259" key="9">
    <source>
        <dbReference type="PROSITE" id="PS51669"/>
    </source>
</evidence>
<dbReference type="GO" id="GO:0046872">
    <property type="term" value="F:metal ion binding"/>
    <property type="evidence" value="ECO:0007669"/>
    <property type="project" value="UniProtKB-KW"/>
</dbReference>
<organism evidence="10 11">
    <name type="scientific">Candidatus Desulfacyla euxinica</name>
    <dbReference type="NCBI Taxonomy" id="2841693"/>
    <lineage>
        <taxon>Bacteria</taxon>
        <taxon>Deltaproteobacteria</taxon>
        <taxon>Candidatus Desulfacyla</taxon>
    </lineage>
</organism>
<dbReference type="GO" id="GO:0043546">
    <property type="term" value="F:molybdopterin cofactor binding"/>
    <property type="evidence" value="ECO:0007669"/>
    <property type="project" value="InterPro"/>
</dbReference>
<reference evidence="10 11" key="1">
    <citation type="submission" date="2020-08" db="EMBL/GenBank/DDBJ databases">
        <title>Bridging the membrane lipid divide: bacteria of the FCB group superphylum have the potential to synthesize archaeal ether lipids.</title>
        <authorList>
            <person name="Villanueva L."/>
            <person name="Von Meijenfeldt F.A.B."/>
            <person name="Westbye A.B."/>
            <person name="Yadav S."/>
            <person name="Hopmans E.C."/>
            <person name="Dutilh B.E."/>
            <person name="Sinninghe Damste J.S."/>
        </authorList>
    </citation>
    <scope>NUCLEOTIDE SEQUENCE [LARGE SCALE GENOMIC DNA]</scope>
    <source>
        <strain evidence="10">NIOZ-UU27</strain>
    </source>
</reference>
<keyword evidence="7" id="KW-0408">Iron</keyword>
<evidence type="ECO:0000256" key="1">
    <source>
        <dbReference type="ARBA" id="ARBA00010312"/>
    </source>
</evidence>
<comment type="caution">
    <text evidence="10">The sequence shown here is derived from an EMBL/GenBank/DDBJ whole genome shotgun (WGS) entry which is preliminary data.</text>
</comment>
<evidence type="ECO:0000313" key="11">
    <source>
        <dbReference type="Proteomes" id="UP000650524"/>
    </source>
</evidence>
<dbReference type="Gene3D" id="2.20.25.90">
    <property type="entry name" value="ADC-like domains"/>
    <property type="match status" value="1"/>
</dbReference>
<name>A0A8J6T8E6_9DELT</name>
<dbReference type="GO" id="GO:0016491">
    <property type="term" value="F:oxidoreductase activity"/>
    <property type="evidence" value="ECO:0007669"/>
    <property type="project" value="UniProtKB-KW"/>
</dbReference>
<evidence type="ECO:0000256" key="4">
    <source>
        <dbReference type="ARBA" id="ARBA00022723"/>
    </source>
</evidence>
<dbReference type="GO" id="GO:0051539">
    <property type="term" value="F:4 iron, 4 sulfur cluster binding"/>
    <property type="evidence" value="ECO:0007669"/>
    <property type="project" value="UniProtKB-KW"/>
</dbReference>
<evidence type="ECO:0000256" key="5">
    <source>
        <dbReference type="ARBA" id="ARBA00022729"/>
    </source>
</evidence>
<dbReference type="PANTHER" id="PTHR43742:SF9">
    <property type="entry name" value="TETRATHIONATE REDUCTASE SUBUNIT A"/>
    <property type="match status" value="1"/>
</dbReference>
<keyword evidence="5" id="KW-0732">Signal</keyword>
<dbReference type="Pfam" id="PF01568">
    <property type="entry name" value="Molydop_binding"/>
    <property type="match status" value="1"/>
</dbReference>
<dbReference type="Proteomes" id="UP000650524">
    <property type="component" value="Unassembled WGS sequence"/>
</dbReference>
<dbReference type="InterPro" id="IPR006656">
    <property type="entry name" value="Mopterin_OxRdtase"/>
</dbReference>
<dbReference type="CDD" id="cd02778">
    <property type="entry name" value="MopB_CT_Thiosulfate-R-like"/>
    <property type="match status" value="1"/>
</dbReference>
<dbReference type="Pfam" id="PF00384">
    <property type="entry name" value="Molybdopterin"/>
    <property type="match status" value="1"/>
</dbReference>
<dbReference type="InterPro" id="IPR006963">
    <property type="entry name" value="Mopterin_OxRdtase_4Fe-4S_dom"/>
</dbReference>
<feature type="domain" description="4Fe-4S Mo/W bis-MGD-type" evidence="9">
    <location>
        <begin position="2"/>
        <end position="58"/>
    </location>
</feature>
<dbReference type="Gene3D" id="3.40.228.10">
    <property type="entry name" value="Dimethylsulfoxide Reductase, domain 2"/>
    <property type="match status" value="1"/>
</dbReference>
<evidence type="ECO:0000256" key="8">
    <source>
        <dbReference type="ARBA" id="ARBA00023014"/>
    </source>
</evidence>
<evidence type="ECO:0000313" key="10">
    <source>
        <dbReference type="EMBL" id="MBC8178329.1"/>
    </source>
</evidence>
<dbReference type="Gene3D" id="3.30.2070.10">
    <property type="entry name" value="Formate dehydrogenase/DMSO reductase"/>
    <property type="match status" value="1"/>
</dbReference>
<gene>
    <name evidence="10" type="ORF">H8E19_13065</name>
</gene>
<keyword evidence="4" id="KW-0479">Metal-binding</keyword>
<sequence>MKKSVFSMCGMCAVRCPIRVEVEDEVVKWIEGNPHDPGMAGRLCAKGSAGIAMEYDYERPSHPMIREGERGEGKWRKATWDEALDFIGDKLKGIIEKYGGKAIALSDRGGPFRDIHRSFLRAIGSPNYFNHDCTCAKNVQHASISLFGSGRKTFNYDCKQCKHLVLYGRNVFESLKVKGANAVMELLDAGGKITYIDVRASGTAMKATRFWRIRPGTDYALNLGIIHTVIRDKLYDKEFVERWVEGFNELESFVSEYTPDWASAETGIPAEEIVEFAHEISEDKPSVIFHPGWMTARYMDSFYSSRSAYILNALMGSFETPGGLFFQKGPGDVGIKGLNTLMDTIPKPEDKRVDGCGWKYKHFESGPGLLHLLYPAILSEDPYPVKAYIVFRHDPLLSLPDPEEQKRVFDKLDLLVAVDGKYSETGWYADVLLPSATYLEKSSILATGKGLKPQFKIRKKAIEPRNEARPDWWIFKSLAERLGVGKYFKFDDVEDFWEWQLDGTGVKVKDFEEKGFVPLVEAPVWWDRMNDLKFKTPSKKIEFVSSLLEENGITSFKPYESPKKPKKGFFRLAFGRSPVHTHGQTQNNPILNEIMPENTLWINAEKAEELGVSNRDMVEVTSSDGSHSGTISAYVTPFIDPETVFMVHGFGRKVPWQTLGYNKGLGDYRFETGLLNVYDPVGGANALLECYIQVKKAK</sequence>
<dbReference type="Gene3D" id="2.40.40.20">
    <property type="match status" value="1"/>
</dbReference>
<keyword evidence="2" id="KW-0004">4Fe-4S</keyword>
<evidence type="ECO:0000256" key="7">
    <source>
        <dbReference type="ARBA" id="ARBA00023004"/>
    </source>
</evidence>
<keyword evidence="6" id="KW-0560">Oxidoreductase</keyword>
<dbReference type="EMBL" id="JACNJD010000273">
    <property type="protein sequence ID" value="MBC8178329.1"/>
    <property type="molecule type" value="Genomic_DNA"/>
</dbReference>
<dbReference type="SUPFAM" id="SSF53706">
    <property type="entry name" value="Formate dehydrogenase/DMSO reductase, domains 1-3"/>
    <property type="match status" value="1"/>
</dbReference>
<dbReference type="SUPFAM" id="SSF50692">
    <property type="entry name" value="ADC-like"/>
    <property type="match status" value="1"/>
</dbReference>
<protein>
    <submittedName>
        <fullName evidence="10">Molybdopterin-dependent oxidoreductase</fullName>
    </submittedName>
</protein>
<keyword evidence="3" id="KW-0500">Molybdenum</keyword>